<organism evidence="4 5">
    <name type="scientific">Halopseudomonas bauzanensis</name>
    <dbReference type="NCBI Taxonomy" id="653930"/>
    <lineage>
        <taxon>Bacteria</taxon>
        <taxon>Pseudomonadati</taxon>
        <taxon>Pseudomonadota</taxon>
        <taxon>Gammaproteobacteria</taxon>
        <taxon>Pseudomonadales</taxon>
        <taxon>Pseudomonadaceae</taxon>
        <taxon>Halopseudomonas</taxon>
    </lineage>
</organism>
<evidence type="ECO:0000256" key="1">
    <source>
        <dbReference type="SAM" id="MobiDB-lite"/>
    </source>
</evidence>
<feature type="domain" description="CobN/magnesium chelatase" evidence="2">
    <location>
        <begin position="122"/>
        <end position="1178"/>
    </location>
</feature>
<feature type="region of interest" description="Disordered" evidence="1">
    <location>
        <begin position="1222"/>
        <end position="1255"/>
    </location>
</feature>
<dbReference type="OrthoDB" id="9757976at2"/>
<evidence type="ECO:0000313" key="5">
    <source>
        <dbReference type="Proteomes" id="UP000186599"/>
    </source>
</evidence>
<dbReference type="CDD" id="cd10150">
    <property type="entry name" value="CobN_like"/>
    <property type="match status" value="1"/>
</dbReference>
<feature type="compositionally biased region" description="Polar residues" evidence="1">
    <location>
        <begin position="1232"/>
        <end position="1255"/>
    </location>
</feature>
<dbReference type="RefSeq" id="WP_074777899.1">
    <property type="nucleotide sequence ID" value="NZ_FOGN01000001.1"/>
</dbReference>
<dbReference type="Pfam" id="PF02514">
    <property type="entry name" value="CobN-Mg_chel"/>
    <property type="match status" value="1"/>
</dbReference>
<dbReference type="EMBL" id="FOGN01000001">
    <property type="protein sequence ID" value="SER51326.1"/>
    <property type="molecule type" value="Genomic_DNA"/>
</dbReference>
<evidence type="ECO:0000313" key="4">
    <source>
        <dbReference type="EMBL" id="SFL71285.1"/>
    </source>
</evidence>
<dbReference type="PANTHER" id="PTHR44119:SF4">
    <property type="entry name" value="AEROBIC COBALTOCHELATASE SUBUNIT COBN"/>
    <property type="match status" value="1"/>
</dbReference>
<keyword evidence="5" id="KW-1185">Reference proteome</keyword>
<reference evidence="5 6" key="1">
    <citation type="submission" date="2016-10" db="EMBL/GenBank/DDBJ databases">
        <authorList>
            <person name="de Groot N.N."/>
        </authorList>
    </citation>
    <scope>NUCLEOTIDE SEQUENCE [LARGE SCALE GENOMIC DNA]</scope>
    <source>
        <strain evidence="4 5">CGMCC 1.9095</strain>
        <strain evidence="3 6">DSM 22558</strain>
    </source>
</reference>
<dbReference type="EMBL" id="FOUA01000001">
    <property type="protein sequence ID" value="SFL71285.1"/>
    <property type="molecule type" value="Genomic_DNA"/>
</dbReference>
<dbReference type="NCBIfam" id="NF004644">
    <property type="entry name" value="PRK05989.2-2"/>
    <property type="match status" value="1"/>
</dbReference>
<protein>
    <submittedName>
        <fullName evidence="3 4">Cobaltochelatase CobN</fullName>
    </submittedName>
</protein>
<gene>
    <name evidence="4" type="ORF">SAMN04487855_0849</name>
    <name evidence="3" type="ORF">SAMN05216589_0776</name>
</gene>
<evidence type="ECO:0000313" key="6">
    <source>
        <dbReference type="Proteomes" id="UP000186904"/>
    </source>
</evidence>
<dbReference type="Proteomes" id="UP000186904">
    <property type="component" value="Unassembled WGS sequence"/>
</dbReference>
<evidence type="ECO:0000313" key="3">
    <source>
        <dbReference type="EMBL" id="SER51326.1"/>
    </source>
</evidence>
<dbReference type="Proteomes" id="UP000186599">
    <property type="component" value="Unassembled WGS sequence"/>
</dbReference>
<dbReference type="InterPro" id="IPR003672">
    <property type="entry name" value="CobN/Mg_chltase"/>
</dbReference>
<dbReference type="PANTHER" id="PTHR44119">
    <property type="entry name" value="MAGNESIUM-CHELATASE SUBUNIT CHLH, CHLOROPLASTIC"/>
    <property type="match status" value="1"/>
</dbReference>
<dbReference type="STRING" id="653930.SAMN05216589_0776"/>
<evidence type="ECO:0000259" key="2">
    <source>
        <dbReference type="Pfam" id="PF02514"/>
    </source>
</evidence>
<proteinExistence type="predicted"/>
<accession>A0A1I4JXJ0</accession>
<sequence>MGRLLVMLLFILGSSPVWSESGPDIRVLSNDFVLSGKLARLQRWAGDAGLQLDSRYISGEAEPADLLTGLLILDTPRPGDLAQMQAFLGDLLERSDTPWIRVGGGAPAFGNLSPPVARQLIGYYSNGGETNVRHLFDYWQLHRSGESTASVPPAAPLPAAGFYHPDAPAPFENVRDYLQWGNDRWPEQAPRIGFITHGSSIADAELALLDALIYASEQRGQAPLVFWIDSQNPQALSEVVEPADVRVLVNLTHMQNGTARQAEIRQLGIPVLQGFIQRSSLEDWQQSSSGIATHAVATLLGVPETWGLSDPLVIGVVEQGEPRLVPAQAEALLGKIDRLVRLQDLPPTDKQLALLFWNHPGGERNLSASNLNVPRSLAALSAALAEAGYRVPATDEQQFIHLGQRLLAGYYRPDTLDALYRGELAAALPLVTYQQWLHSLAASVQQEMQERWGDPASHWALRQIDGQPHFIIPRAQLGTLLVMPQPPRAGRPGESYHDTALPPDHIYLAAYLWLHDQADALIHFGTHGTQEWLPGKDRGLAVEDYPFLALGDLPVFYPYIQDNIGEAMQARRRGRAVVVSHQTPPFAPAGLYDELRELHDLIHQYQQLEEGAVREQTAEAILEQVAEQGMLADLGWDEASAAQDFPGFFAALHDYLHALAADSLPLGLHTFGQPAAIEHQLSTVIQQLGPSYLQAVAAANGTPFDSDEPAALDFAELQGSPAYQLLARHLLHGESIQQMGGTELHDWLLTAREQQQNLAETGEIEALLAGLAGGFIAPGPGGDPVRNPQVPSGRNLYAFEADKLPTANAYDAGEQALEQLLQAYRDEHDGQAPTKLAFSLWSSEAMRHLGILESQVLHALGLRPVWDSGGRVRALEIIPRSELGRPRIDVVLQVTSVYRDQFDGFMLLLADAIDRLAQLNEPDNPLASNNRALIERLEMQGLDSEQASRLANVRIFSNAPGDYGTGVTQLTLDSTTWEDESVLAEQFLQRLQHGYGSSGLVAPPPTGNLFAEQLKGVQAAVLARSSTVNGLLSTDHPFEYLGGLSQAVRQINGQAPALYISDLRQNTPKTTGAAQFLAGELRSRYLNPQWIGAMQQEGYAGTLELLNIVNNLWGWQATDSDMVRDDQWQAVHDSYVRDSRELDLNAWFEQHNPTAQAQLIERMVEAIRKGHWDADQQTRRELVERWQALIEEHGADSGAALTVEFISDMAAGFGLGGATANEPHDRAVSAEQAASQPADSTSVRGQVMQEVSPQSETQTPWRIWAGLLGMLGCILFGAWKQQRANRNTPINTYQVEAT</sequence>
<name>A0A1I4JXJ0_9GAMM</name>